<dbReference type="InterPro" id="IPR051345">
    <property type="entry name" value="Importin_beta-like_NTR"/>
</dbReference>
<dbReference type="PROSITE" id="PS50166">
    <property type="entry name" value="IMPORTIN_B_NT"/>
    <property type="match status" value="1"/>
</dbReference>
<dbReference type="Proteomes" id="UP000298030">
    <property type="component" value="Unassembled WGS sequence"/>
</dbReference>
<name>A0A4Y7TLU0_COPMI</name>
<dbReference type="InterPro" id="IPR057941">
    <property type="entry name" value="TPR_TNPO3_IPO13_2nd"/>
</dbReference>
<accession>A0A4Y7TLU0</accession>
<feature type="domain" description="Importin N-terminal" evidence="1">
    <location>
        <begin position="26"/>
        <end position="93"/>
    </location>
</feature>
<dbReference type="OrthoDB" id="435593at2759"/>
<dbReference type="InterPro" id="IPR057942">
    <property type="entry name" value="TPR_TNPO3_IPO13_3rd"/>
</dbReference>
<dbReference type="PANTHER" id="PTHR12363">
    <property type="entry name" value="TRANSPORTIN 3 AND IMPORTIN 13"/>
    <property type="match status" value="1"/>
</dbReference>
<protein>
    <submittedName>
        <fullName evidence="2">mRNA transport regulator</fullName>
    </submittedName>
</protein>
<dbReference type="Pfam" id="PF03810">
    <property type="entry name" value="IBN_N"/>
    <property type="match status" value="1"/>
</dbReference>
<dbReference type="GO" id="GO:0005737">
    <property type="term" value="C:cytoplasm"/>
    <property type="evidence" value="ECO:0007669"/>
    <property type="project" value="TreeGrafter"/>
</dbReference>
<gene>
    <name evidence="2" type="ORF">FA13DRAFT_1811675</name>
</gene>
<dbReference type="AlphaFoldDB" id="A0A4Y7TLU0"/>
<evidence type="ECO:0000313" key="2">
    <source>
        <dbReference type="EMBL" id="TEB35143.1"/>
    </source>
</evidence>
<reference evidence="2 3" key="1">
    <citation type="journal article" date="2019" name="Nat. Ecol. Evol.">
        <title>Megaphylogeny resolves global patterns of mushroom evolution.</title>
        <authorList>
            <person name="Varga T."/>
            <person name="Krizsan K."/>
            <person name="Foldi C."/>
            <person name="Dima B."/>
            <person name="Sanchez-Garcia M."/>
            <person name="Sanchez-Ramirez S."/>
            <person name="Szollosi G.J."/>
            <person name="Szarkandi J.G."/>
            <person name="Papp V."/>
            <person name="Albert L."/>
            <person name="Andreopoulos W."/>
            <person name="Angelini C."/>
            <person name="Antonin V."/>
            <person name="Barry K.W."/>
            <person name="Bougher N.L."/>
            <person name="Buchanan P."/>
            <person name="Buyck B."/>
            <person name="Bense V."/>
            <person name="Catcheside P."/>
            <person name="Chovatia M."/>
            <person name="Cooper J."/>
            <person name="Damon W."/>
            <person name="Desjardin D."/>
            <person name="Finy P."/>
            <person name="Geml J."/>
            <person name="Haridas S."/>
            <person name="Hughes K."/>
            <person name="Justo A."/>
            <person name="Karasinski D."/>
            <person name="Kautmanova I."/>
            <person name="Kiss B."/>
            <person name="Kocsube S."/>
            <person name="Kotiranta H."/>
            <person name="LaButti K.M."/>
            <person name="Lechner B.E."/>
            <person name="Liimatainen K."/>
            <person name="Lipzen A."/>
            <person name="Lukacs Z."/>
            <person name="Mihaltcheva S."/>
            <person name="Morgado L.N."/>
            <person name="Niskanen T."/>
            <person name="Noordeloos M.E."/>
            <person name="Ohm R.A."/>
            <person name="Ortiz-Santana B."/>
            <person name="Ovrebo C."/>
            <person name="Racz N."/>
            <person name="Riley R."/>
            <person name="Savchenko A."/>
            <person name="Shiryaev A."/>
            <person name="Soop K."/>
            <person name="Spirin V."/>
            <person name="Szebenyi C."/>
            <person name="Tomsovsky M."/>
            <person name="Tulloss R.E."/>
            <person name="Uehling J."/>
            <person name="Grigoriev I.V."/>
            <person name="Vagvolgyi C."/>
            <person name="Papp T."/>
            <person name="Martin F.M."/>
            <person name="Miettinen O."/>
            <person name="Hibbett D.S."/>
            <person name="Nagy L.G."/>
        </authorList>
    </citation>
    <scope>NUCLEOTIDE SEQUENCE [LARGE SCALE GENOMIC DNA]</scope>
    <source>
        <strain evidence="2 3">FP101781</strain>
    </source>
</reference>
<evidence type="ECO:0000313" key="3">
    <source>
        <dbReference type="Proteomes" id="UP000298030"/>
    </source>
</evidence>
<dbReference type="Pfam" id="PF08389">
    <property type="entry name" value="Xpo1"/>
    <property type="match status" value="1"/>
</dbReference>
<organism evidence="2 3">
    <name type="scientific">Coprinellus micaceus</name>
    <name type="common">Glistening ink-cap mushroom</name>
    <name type="synonym">Coprinus micaceus</name>
    <dbReference type="NCBI Taxonomy" id="71717"/>
    <lineage>
        <taxon>Eukaryota</taxon>
        <taxon>Fungi</taxon>
        <taxon>Dikarya</taxon>
        <taxon>Basidiomycota</taxon>
        <taxon>Agaricomycotina</taxon>
        <taxon>Agaricomycetes</taxon>
        <taxon>Agaricomycetidae</taxon>
        <taxon>Agaricales</taxon>
        <taxon>Agaricineae</taxon>
        <taxon>Psathyrellaceae</taxon>
        <taxon>Coprinellus</taxon>
    </lineage>
</organism>
<dbReference type="InterPro" id="IPR016024">
    <property type="entry name" value="ARM-type_fold"/>
</dbReference>
<dbReference type="InterPro" id="IPR058537">
    <property type="entry name" value="TPR_TNPO3_IPO13_4th"/>
</dbReference>
<dbReference type="EMBL" id="QPFP01000008">
    <property type="protein sequence ID" value="TEB35143.1"/>
    <property type="molecule type" value="Genomic_DNA"/>
</dbReference>
<dbReference type="SMART" id="SM00913">
    <property type="entry name" value="IBN_N"/>
    <property type="match status" value="1"/>
</dbReference>
<comment type="caution">
    <text evidence="2">The sequence shown here is derived from an EMBL/GenBank/DDBJ whole genome shotgun (WGS) entry which is preliminary data.</text>
</comment>
<dbReference type="SUPFAM" id="SSF48371">
    <property type="entry name" value="ARM repeat"/>
    <property type="match status" value="1"/>
</dbReference>
<dbReference type="InterPro" id="IPR013598">
    <property type="entry name" value="Exportin-1/Importin-b-like"/>
</dbReference>
<dbReference type="Pfam" id="PF24138">
    <property type="entry name" value="TPR_TNPO3_IPO13_2nd"/>
    <property type="match status" value="1"/>
</dbReference>
<keyword evidence="3" id="KW-1185">Reference proteome</keyword>
<proteinExistence type="predicted"/>
<dbReference type="InterPro" id="IPR011989">
    <property type="entry name" value="ARM-like"/>
</dbReference>
<dbReference type="STRING" id="71717.A0A4Y7TLU0"/>
<dbReference type="GO" id="GO:0006606">
    <property type="term" value="P:protein import into nucleus"/>
    <property type="evidence" value="ECO:0007669"/>
    <property type="project" value="TreeGrafter"/>
</dbReference>
<dbReference type="InterPro" id="IPR001494">
    <property type="entry name" value="Importin-beta_N"/>
</dbReference>
<evidence type="ECO:0000259" key="1">
    <source>
        <dbReference type="PROSITE" id="PS50166"/>
    </source>
</evidence>
<dbReference type="Gene3D" id="1.25.10.10">
    <property type="entry name" value="Leucine-rich Repeat Variant"/>
    <property type="match status" value="1"/>
</dbReference>
<dbReference type="Pfam" id="PF24139">
    <property type="entry name" value="TPR_TNPO3_IPO13_4th"/>
    <property type="match status" value="1"/>
</dbReference>
<dbReference type="PANTHER" id="PTHR12363:SF53">
    <property type="entry name" value="MRNA TRANSPORT REGULATOR MTR10"/>
    <property type="match status" value="1"/>
</dbReference>
<dbReference type="GO" id="GO:0031267">
    <property type="term" value="F:small GTPase binding"/>
    <property type="evidence" value="ECO:0007669"/>
    <property type="project" value="InterPro"/>
</dbReference>
<sequence>MADIQALISALDVFGRAPDKASLERANSWLQDFQHSPDSWATCNVLLQSPDAPPAARLFAAQTFRTKVTYDLHQVAPENLPALRDTLLTNLQSYHLGPRTIIVQLCLALAGLALQLPSWGNPVQQMIDSFGMNPATVPTLLQFLTNLPEELNTNTRIPVTDDDYRDRAEVLLTNNAKKLLELLSMYYQADGITLTVRNQILNCLRSWIVAGEVTSSDFAQTPLFVAVFDALSSEELFDQAVDVICEVIHETQEVEENMTVIEAIVPRLIALKAEISRSQDDPDKIRGFARIFTEAGETYRQLLVAHTETFFPIVEAIGECSAYHDLDIVPITFPFWMRLAQAVSKRPSINPLFIDAFKSLMQVVLSHLQFPADLNTLSPQEMDAFRSFRHVMGDTLKDCCSVLRAENCLLATRQLITTALARGADQVSWQEIEAPLFAMRSMGAEADPMDDVAVPQIMDLISSLPDHPRVRYAAILIISRYSEWVDAHPSYLPGLLSYISAGFENSDSEVSAAAGQALKYICQDCKKHLVDFLPTLHTFLSSTGKKLAQDDRRQVYEAIGNVISAMKMEAAAESLRSFAFDILAQLHKVATQPTPPTKAELTECNNGLENLEIMLHVIRSFGELPPACQQTCEQTWQIFDSFIVKFGADPDIADRVTRVLRRGLDFFGDSALSVVPSMIARMSFSFEATGMAPYLWIPGKVISRFGNDDEPNLRNSFKEFYERSTGKLVSLLQTSTPREHADVIEDYVQMLYQLEALAPDIFYPSSSFPLAFKAALAGLQVVQSDTVFNTLDLILNIVGHDSLDPGYRHPPPKFPIYAAAIKGAVETEGLNLMACLLTGLTGDFPEDAPANIISITRYLARSWADRLVGWLGPVLEQLPPGSASNEARLQLLNDVTAAINSRAYDKVKYAILAFTRASRKARDRRRI</sequence>
<dbReference type="Pfam" id="PF24140">
    <property type="entry name" value="TPR_TNPO3_IPO13_3rd"/>
    <property type="match status" value="1"/>
</dbReference>